<dbReference type="Pfam" id="PF02321">
    <property type="entry name" value="OEP"/>
    <property type="match status" value="2"/>
</dbReference>
<dbReference type="PANTHER" id="PTHR30026">
    <property type="entry name" value="OUTER MEMBRANE PROTEIN TOLC"/>
    <property type="match status" value="1"/>
</dbReference>
<comment type="subcellular location">
    <subcellularLocation>
        <location evidence="1">Cell outer membrane</location>
    </subcellularLocation>
</comment>
<dbReference type="PATRIC" id="fig|294710.3.peg.491"/>
<name>A0A124FXM6_9BACT</name>
<keyword evidence="4" id="KW-1134">Transmembrane beta strand</keyword>
<accession>A0A124FXM6</accession>
<dbReference type="InterPro" id="IPR051906">
    <property type="entry name" value="TolC-like"/>
</dbReference>
<dbReference type="GO" id="GO:1990281">
    <property type="term" value="C:efflux pump complex"/>
    <property type="evidence" value="ECO:0007669"/>
    <property type="project" value="TreeGrafter"/>
</dbReference>
<evidence type="ECO:0000256" key="1">
    <source>
        <dbReference type="ARBA" id="ARBA00004442"/>
    </source>
</evidence>
<reference evidence="10" key="1">
    <citation type="journal article" date="2015" name="MBio">
        <title>Genome-Resolved Metagenomic Analysis Reveals Roles for Candidate Phyla and Other Microbial Community Members in Biogeochemical Transformations in Oil Reservoirs.</title>
        <authorList>
            <person name="Hu P."/>
            <person name="Tom L."/>
            <person name="Singh A."/>
            <person name="Thomas B.C."/>
            <person name="Baker B.J."/>
            <person name="Piceno Y.M."/>
            <person name="Andersen G.L."/>
            <person name="Banfield J.F."/>
        </authorList>
    </citation>
    <scope>NUCLEOTIDE SEQUENCE [LARGE SCALE GENOMIC DNA]</scope>
</reference>
<gene>
    <name evidence="9" type="ORF">XD92_0268</name>
</gene>
<evidence type="ECO:0000256" key="4">
    <source>
        <dbReference type="ARBA" id="ARBA00022452"/>
    </source>
</evidence>
<evidence type="ECO:0000313" key="10">
    <source>
        <dbReference type="Proteomes" id="UP000053860"/>
    </source>
</evidence>
<dbReference type="GO" id="GO:0015288">
    <property type="term" value="F:porin activity"/>
    <property type="evidence" value="ECO:0007669"/>
    <property type="project" value="TreeGrafter"/>
</dbReference>
<evidence type="ECO:0000256" key="7">
    <source>
        <dbReference type="ARBA" id="ARBA00023237"/>
    </source>
</evidence>
<evidence type="ECO:0000256" key="8">
    <source>
        <dbReference type="SAM" id="SignalP"/>
    </source>
</evidence>
<evidence type="ECO:0000256" key="6">
    <source>
        <dbReference type="ARBA" id="ARBA00023136"/>
    </source>
</evidence>
<dbReference type="GO" id="GO:0015562">
    <property type="term" value="F:efflux transmembrane transporter activity"/>
    <property type="evidence" value="ECO:0007669"/>
    <property type="project" value="InterPro"/>
</dbReference>
<feature type="signal peptide" evidence="8">
    <location>
        <begin position="1"/>
        <end position="32"/>
    </location>
</feature>
<keyword evidence="8" id="KW-0732">Signal</keyword>
<dbReference type="AlphaFoldDB" id="A0A124FXM6"/>
<dbReference type="PANTHER" id="PTHR30026:SF20">
    <property type="entry name" value="OUTER MEMBRANE PROTEIN TOLC"/>
    <property type="match status" value="1"/>
</dbReference>
<sequence>MMKSVKMNQMNSIRLLLVALLMAAAGIPGLQAQSADTLSIDLETALKIALSENPTVKVADMEITKKEYAKKSAYGALLPQLDLIGQYQRAIERQTVYFDEGLGFGGDIDPSEFTSDELQVLEVLNKVMMPDPETSGEGIQMGRFNVWTGGLNVSMPLVMPSLWKNIQMSEVDIRLAMERARASRIDLVNQVKKAFYSLLLAQDSYLMFRKTYETDSLNLENIRNRYNQGVVAEYDVITADVRLKSLIPSILQAENMMKIADLQLKMLMGMDSDAPLKVVGSLEDYHASMFDMIIPADTSLVNNSDIRQFELQSEQAKNAYEMQKLQFSPTLVTSFNWNYVSQNNDFKFRDYRWDPYSMLGFTLRIPLFNGGQRYNGVKQAELQLFQMEEQRKELERGLKLSIRNNYNLINKNIEQVVAAESSVAQARKGQEIAQKRYETGMGTILDVNAAALAVINAELQYRNAIYDYLSAKADLEKVLGYDINPIQVSE</sequence>
<dbReference type="EMBL" id="LGGN01000027">
    <property type="protein sequence ID" value="KUK78492.1"/>
    <property type="molecule type" value="Genomic_DNA"/>
</dbReference>
<evidence type="ECO:0000256" key="3">
    <source>
        <dbReference type="ARBA" id="ARBA00022448"/>
    </source>
</evidence>
<dbReference type="InterPro" id="IPR003423">
    <property type="entry name" value="OMP_efflux"/>
</dbReference>
<evidence type="ECO:0000256" key="2">
    <source>
        <dbReference type="ARBA" id="ARBA00007613"/>
    </source>
</evidence>
<evidence type="ECO:0000256" key="5">
    <source>
        <dbReference type="ARBA" id="ARBA00022692"/>
    </source>
</evidence>
<feature type="chain" id="PRO_5007171872" evidence="8">
    <location>
        <begin position="33"/>
        <end position="490"/>
    </location>
</feature>
<protein>
    <submittedName>
        <fullName evidence="9">Outer membrane efflux protein</fullName>
    </submittedName>
</protein>
<dbReference type="Proteomes" id="UP000053860">
    <property type="component" value="Unassembled WGS sequence"/>
</dbReference>
<comment type="caution">
    <text evidence="9">The sequence shown here is derived from an EMBL/GenBank/DDBJ whole genome shotgun (WGS) entry which is preliminary data.</text>
</comment>
<organism evidence="9 10">
    <name type="scientific">Proteiniphilum acetatigenes</name>
    <dbReference type="NCBI Taxonomy" id="294710"/>
    <lineage>
        <taxon>Bacteria</taxon>
        <taxon>Pseudomonadati</taxon>
        <taxon>Bacteroidota</taxon>
        <taxon>Bacteroidia</taxon>
        <taxon>Bacteroidales</taxon>
        <taxon>Dysgonomonadaceae</taxon>
        <taxon>Proteiniphilum</taxon>
    </lineage>
</organism>
<dbReference type="GO" id="GO:0009279">
    <property type="term" value="C:cell outer membrane"/>
    <property type="evidence" value="ECO:0007669"/>
    <property type="project" value="UniProtKB-SubCell"/>
</dbReference>
<keyword evidence="3" id="KW-0813">Transport</keyword>
<proteinExistence type="inferred from homology"/>
<dbReference type="STRING" id="1123008.GCA_000380985_01475"/>
<dbReference type="SUPFAM" id="SSF56954">
    <property type="entry name" value="Outer membrane efflux proteins (OEP)"/>
    <property type="match status" value="1"/>
</dbReference>
<dbReference type="Gene3D" id="1.20.1600.10">
    <property type="entry name" value="Outer membrane efflux proteins (OEP)"/>
    <property type="match status" value="1"/>
</dbReference>
<keyword evidence="5" id="KW-0812">Transmembrane</keyword>
<evidence type="ECO:0000313" key="9">
    <source>
        <dbReference type="EMBL" id="KUK78492.1"/>
    </source>
</evidence>
<keyword evidence="6" id="KW-0472">Membrane</keyword>
<keyword evidence="7" id="KW-0998">Cell outer membrane</keyword>
<comment type="similarity">
    <text evidence="2">Belongs to the outer membrane factor (OMF) (TC 1.B.17) family.</text>
</comment>